<proteinExistence type="predicted"/>
<feature type="signal peptide" evidence="1">
    <location>
        <begin position="1"/>
        <end position="17"/>
    </location>
</feature>
<keyword evidence="1" id="KW-0732">Signal</keyword>
<evidence type="ECO:0000313" key="3">
    <source>
        <dbReference type="Proteomes" id="UP000009173"/>
    </source>
</evidence>
<dbReference type="Proteomes" id="UP000009173">
    <property type="component" value="Chromosome"/>
</dbReference>
<reference evidence="3" key="1">
    <citation type="journal article" date="2009" name="Environ. Microbiol.">
        <title>Contribution of mobile genetic elements to Desulfovibrio vulgaris genome plasticity.</title>
        <authorList>
            <person name="Walker C.B."/>
            <person name="Stolyar S."/>
            <person name="Chivian D."/>
            <person name="Pinel N."/>
            <person name="Gabster J.A."/>
            <person name="Dehal P.S."/>
            <person name="He Z."/>
            <person name="Yang Z.K."/>
            <person name="Yen H.C."/>
            <person name="Zhou J."/>
            <person name="Wall J.D."/>
            <person name="Hazen T.C."/>
            <person name="Arkin A.P."/>
            <person name="Stahl D.A."/>
        </authorList>
    </citation>
    <scope>NUCLEOTIDE SEQUENCE [LARGE SCALE GENOMIC DNA]</scope>
    <source>
        <strain evidence="3">DP4</strain>
    </source>
</reference>
<evidence type="ECO:0000256" key="1">
    <source>
        <dbReference type="SAM" id="SignalP"/>
    </source>
</evidence>
<sequence precursor="true">MLRAVALLLLLMLGGCAQTTALHLQRASALAGQSGTLTMRHAAFDYTTVALDHQVGVVGTARLVPASVPSWAKHVAQYVVYAYICDTSGNVLASGDIDFIPRTIEESGALPFEIRIDTRFQPGDRPLQLAFGYRIVLRESSMPDEGRSFVATEVALEE</sequence>
<keyword evidence="2" id="KW-0449">Lipoprotein</keyword>
<dbReference type="EMBL" id="CP000527">
    <property type="protein sequence ID" value="ABM27744.1"/>
    <property type="molecule type" value="Genomic_DNA"/>
</dbReference>
<name>A0A0H3A5I5_NITV4</name>
<gene>
    <name evidence="2" type="ordered locus">Dvul_0721</name>
</gene>
<dbReference type="AlphaFoldDB" id="A0A0H3A5I5"/>
<dbReference type="HOGENOM" id="CLU_112819_1_0_7"/>
<feature type="chain" id="PRO_5002604092" evidence="1">
    <location>
        <begin position="18"/>
        <end position="158"/>
    </location>
</feature>
<dbReference type="PROSITE" id="PS51257">
    <property type="entry name" value="PROKAR_LIPOPROTEIN"/>
    <property type="match status" value="1"/>
</dbReference>
<dbReference type="RefSeq" id="WP_010939793.1">
    <property type="nucleotide sequence ID" value="NC_008751.1"/>
</dbReference>
<dbReference type="KEGG" id="dvl:Dvul_0721"/>
<organism evidence="2 3">
    <name type="scientific">Nitratidesulfovibrio vulgaris (strain DP4)</name>
    <name type="common">Desulfovibrio vulgaris</name>
    <dbReference type="NCBI Taxonomy" id="391774"/>
    <lineage>
        <taxon>Bacteria</taxon>
        <taxon>Pseudomonadati</taxon>
        <taxon>Thermodesulfobacteriota</taxon>
        <taxon>Desulfovibrionia</taxon>
        <taxon>Desulfovibrionales</taxon>
        <taxon>Desulfovibrionaceae</taxon>
        <taxon>Nitratidesulfovibrio</taxon>
    </lineage>
</organism>
<evidence type="ECO:0000313" key="2">
    <source>
        <dbReference type="EMBL" id="ABM27744.1"/>
    </source>
</evidence>
<accession>A0A0H3A5I5</accession>
<protein>
    <submittedName>
        <fullName evidence="2">Lipoprotein, putative</fullName>
    </submittedName>
</protein>